<dbReference type="EMBL" id="JNGW01000066">
    <property type="protein sequence ID" value="KDR52363.1"/>
    <property type="molecule type" value="Genomic_DNA"/>
</dbReference>
<proteinExistence type="predicted"/>
<dbReference type="PATRIC" id="fig|1122985.7.peg.1608"/>
<sequence length="371" mass="41530">MQVMAQFTFSSVFGELTKNVQVRFDAISELNKRLFDNIIFERFLKWDVPTVGLNFEELIGQYNLTVAAPTIGENSKEAILGTHGLDTLKEVVLNHAITLPLTIQDYRKVLQILDSKSLPDKVKTQQLVDLMWGNVQNVVRSVLGKLDMIFLGALSNEGKFELDATTNPEGGVRGSISYNQPKENIAKSKTDWTAANIDTVDCFEDIQAIIDVAQDKVVFGKALLAPSLISYMCRSKKMKQMIHGTDKSSRIVQLRDINAYMEENGYPVFEPMRRQVVIQNGTVRTPYNPWNEKNIVFVPDGQLGVVKNAWANNELKPENGVAYSNYGRVRVSQWGVGETQGSNGVEFTKAEVLALPVITEMNGIYTLKTQN</sequence>
<dbReference type="Proteomes" id="UP000027442">
    <property type="component" value="Unassembled WGS sequence"/>
</dbReference>
<dbReference type="InterPro" id="IPR005564">
    <property type="entry name" value="Major_capsid_GpE"/>
</dbReference>
<evidence type="ECO:0008006" key="3">
    <source>
        <dbReference type="Google" id="ProtNLM"/>
    </source>
</evidence>
<keyword evidence="2" id="KW-1185">Reference proteome</keyword>
<evidence type="ECO:0000313" key="2">
    <source>
        <dbReference type="Proteomes" id="UP000027442"/>
    </source>
</evidence>
<dbReference type="eggNOG" id="ENOG5032XI0">
    <property type="taxonomic scope" value="Bacteria"/>
</dbReference>
<evidence type="ECO:0000313" key="1">
    <source>
        <dbReference type="EMBL" id="KDR52363.1"/>
    </source>
</evidence>
<name>A0A069QHM5_HOYLO</name>
<dbReference type="AlphaFoldDB" id="A0A069QHM5"/>
<accession>A0A069QHM5</accession>
<comment type="caution">
    <text evidence="1">The sequence shown here is derived from an EMBL/GenBank/DDBJ whole genome shotgun (WGS) entry which is preliminary data.</text>
</comment>
<protein>
    <recommendedName>
        <fullName evidence="3">Major capsid protein E</fullName>
    </recommendedName>
</protein>
<gene>
    <name evidence="1" type="ORF">HMPREF1991_01545</name>
</gene>
<reference evidence="1 2" key="1">
    <citation type="submission" date="2013-08" db="EMBL/GenBank/DDBJ databases">
        <authorList>
            <person name="Weinstock G."/>
            <person name="Sodergren E."/>
            <person name="Wylie T."/>
            <person name="Fulton L."/>
            <person name="Fulton R."/>
            <person name="Fronick C."/>
            <person name="O'Laughlin M."/>
            <person name="Godfrey J."/>
            <person name="Miner T."/>
            <person name="Herter B."/>
            <person name="Appelbaum E."/>
            <person name="Cordes M."/>
            <person name="Lek S."/>
            <person name="Wollam A."/>
            <person name="Pepin K.H."/>
            <person name="Palsikar V.B."/>
            <person name="Mitreva M."/>
            <person name="Wilson R.K."/>
        </authorList>
    </citation>
    <scope>NUCLEOTIDE SEQUENCE [LARGE SCALE GENOMIC DNA]</scope>
    <source>
        <strain evidence="1 2">ATCC 15930</strain>
    </source>
</reference>
<organism evidence="1 2">
    <name type="scientific">Hoylesella loescheii DSM 19665 = JCM 12249 = ATCC 15930</name>
    <dbReference type="NCBI Taxonomy" id="1122985"/>
    <lineage>
        <taxon>Bacteria</taxon>
        <taxon>Pseudomonadati</taxon>
        <taxon>Bacteroidota</taxon>
        <taxon>Bacteroidia</taxon>
        <taxon>Bacteroidales</taxon>
        <taxon>Prevotellaceae</taxon>
        <taxon>Hoylesella</taxon>
    </lineage>
</organism>
<dbReference type="HOGENOM" id="CLU_751508_0_0_10"/>
<dbReference type="Pfam" id="PF03864">
    <property type="entry name" value="Phage_cap_E"/>
    <property type="match status" value="1"/>
</dbReference>